<feature type="region of interest" description="Disordered" evidence="1">
    <location>
        <begin position="63"/>
        <end position="130"/>
    </location>
</feature>
<feature type="compositionally biased region" description="Polar residues" evidence="1">
    <location>
        <begin position="119"/>
        <end position="130"/>
    </location>
</feature>
<evidence type="ECO:0000313" key="2">
    <source>
        <dbReference type="EMBL" id="CAI6341146.1"/>
    </source>
</evidence>
<dbReference type="Proteomes" id="UP001152607">
    <property type="component" value="Unassembled WGS sequence"/>
</dbReference>
<sequence>MDLRGDVQVLANTWTLRSYRYAYATTYSTQISSPYQNNLSNTFLSSPLSHCPIAFSRAVPLHPEISNLPHSPHPQVYHPSTTTTLHDSLCPPRCPSSTTPRPLRCPKGSTKQAVGYPSHPTQKSNLESKL</sequence>
<gene>
    <name evidence="2" type="ORF">PDIGIT_LOCUS14339</name>
</gene>
<dbReference type="AlphaFoldDB" id="A0A9W4URS4"/>
<organism evidence="2 3">
    <name type="scientific">Periconia digitata</name>
    <dbReference type="NCBI Taxonomy" id="1303443"/>
    <lineage>
        <taxon>Eukaryota</taxon>
        <taxon>Fungi</taxon>
        <taxon>Dikarya</taxon>
        <taxon>Ascomycota</taxon>
        <taxon>Pezizomycotina</taxon>
        <taxon>Dothideomycetes</taxon>
        <taxon>Pleosporomycetidae</taxon>
        <taxon>Pleosporales</taxon>
        <taxon>Massarineae</taxon>
        <taxon>Periconiaceae</taxon>
        <taxon>Periconia</taxon>
    </lineage>
</organism>
<comment type="caution">
    <text evidence="2">The sequence shown here is derived from an EMBL/GenBank/DDBJ whole genome shotgun (WGS) entry which is preliminary data.</text>
</comment>
<proteinExistence type="predicted"/>
<feature type="compositionally biased region" description="Low complexity" evidence="1">
    <location>
        <begin position="88"/>
        <end position="102"/>
    </location>
</feature>
<reference evidence="2" key="1">
    <citation type="submission" date="2023-01" db="EMBL/GenBank/DDBJ databases">
        <authorList>
            <person name="Van Ghelder C."/>
            <person name="Rancurel C."/>
        </authorList>
    </citation>
    <scope>NUCLEOTIDE SEQUENCE</scope>
    <source>
        <strain evidence="2">CNCM I-4278</strain>
    </source>
</reference>
<accession>A0A9W4URS4</accession>
<evidence type="ECO:0000313" key="3">
    <source>
        <dbReference type="Proteomes" id="UP001152607"/>
    </source>
</evidence>
<keyword evidence="3" id="KW-1185">Reference proteome</keyword>
<protein>
    <submittedName>
        <fullName evidence="2">Uncharacterized protein</fullName>
    </submittedName>
</protein>
<dbReference type="EMBL" id="CAOQHR010000011">
    <property type="protein sequence ID" value="CAI6341146.1"/>
    <property type="molecule type" value="Genomic_DNA"/>
</dbReference>
<name>A0A9W4URS4_9PLEO</name>
<evidence type="ECO:0000256" key="1">
    <source>
        <dbReference type="SAM" id="MobiDB-lite"/>
    </source>
</evidence>